<organism evidence="2 3">
    <name type="scientific">Pseudomonas asturiensis</name>
    <dbReference type="NCBI Taxonomy" id="1190415"/>
    <lineage>
        <taxon>Bacteria</taxon>
        <taxon>Pseudomonadati</taxon>
        <taxon>Pseudomonadota</taxon>
        <taxon>Gammaproteobacteria</taxon>
        <taxon>Pseudomonadales</taxon>
        <taxon>Pseudomonadaceae</taxon>
        <taxon>Pseudomonas</taxon>
    </lineage>
</organism>
<proteinExistence type="predicted"/>
<protein>
    <submittedName>
        <fullName evidence="2">AAA family ATPase</fullName>
    </submittedName>
</protein>
<accession>A0ABX6HE79</accession>
<dbReference type="Proteomes" id="UP000464644">
    <property type="component" value="Chromosome"/>
</dbReference>
<reference evidence="2 3" key="1">
    <citation type="journal article" date="2014" name="Genome Announc.">
        <title>Draft Genome Sequences of a Phylogenetically Diverse Suite of Pseudomonas syringae Strains from Multiple Source Populations.</title>
        <authorList>
            <person name="Baltrus D.A."/>
            <person name="Yourstone S."/>
            <person name="Lind A."/>
            <person name="Guilbaud C."/>
            <person name="Sands D.C."/>
            <person name="Jones C.D."/>
            <person name="Morris C.E."/>
            <person name="Dangl J.L."/>
        </authorList>
    </citation>
    <scope>NUCLEOTIDE SEQUENCE [LARGE SCALE GENOMIC DNA]</scope>
    <source>
        <strain evidence="2 3">CC1524</strain>
    </source>
</reference>
<dbReference type="Pfam" id="PF13304">
    <property type="entry name" value="AAA_21"/>
    <property type="match status" value="1"/>
</dbReference>
<sequence length="780" mass="88524">MLENKESIDERHIFAQKIYSGFQKENVIDDSILLTTVSLYLIASLILDAKSSRSEDGEIILTKRDTHQVVERMSALLRDNDPDSASRLLESFDLVTIGSLLSTFSILDNRAVRKKGFALFLFDFIFEIHLTHYDISLDHSRIVATLANSLTKDLASIVEAFPYSGEIGVTSQFLKRNRPLYHWEDFGFPFLFQGLVTLRMMLHRLDSEAYIYNQLVDDTHNNLTLVDCPVKIIGFKKSYTSSDALLELIELDELTNLTLAIFDSKQCSNAPDKLIEKIINGDLLEAVIDFCSVDHNGNKLNLTAWIMNKNKTHGRETLFVDVRPLTDSGCYRAVWFASAVIERWRNYRFKFKSNEYTKHFDDRLKKLFSRYLEDEFRELPGFVITRETKSLIDEKELTTDRAIKRRTNKSDLFALEYVDLSKRISDSANPACIYIIGDNGAGKSILLKSIITTLNAHKIDSVGIAFSATDRFPIENDLSSLFNYQGVKNISSNDINCPQSTLAEHLMEIHSDPSKLAFFRTALKSLNFSHRLFIIPAEDPENPVSEWERMLATVELDGDFFNSTPHTNFEPGLQHHEDGAIISFSSLSSGEQQLLSLIIKICAHAENHTTFLIDEPEISMHVRWQQQIPQLLASISDEFECSFVVATHSPLIIANTRTEDICYLAKNKVLTTIQPYQRHSVEAILLDGFNAYTPDSREITDRCAVIVSRAIQITNAPGKLDTAQKSKLKKQLTKLKRNLSTSTSDKSSDSFKKDLALIAHAQKAIMELFNLAEKRSTAHD</sequence>
<dbReference type="SUPFAM" id="SSF52540">
    <property type="entry name" value="P-loop containing nucleoside triphosphate hydrolases"/>
    <property type="match status" value="1"/>
</dbReference>
<dbReference type="InterPro" id="IPR003959">
    <property type="entry name" value="ATPase_AAA_core"/>
</dbReference>
<dbReference type="InterPro" id="IPR027417">
    <property type="entry name" value="P-loop_NTPase"/>
</dbReference>
<gene>
    <name evidence="2" type="ORF">N015_16235</name>
</gene>
<dbReference type="EMBL" id="CP047265">
    <property type="protein sequence ID" value="QHF03877.1"/>
    <property type="molecule type" value="Genomic_DNA"/>
</dbReference>
<evidence type="ECO:0000313" key="2">
    <source>
        <dbReference type="EMBL" id="QHF03877.1"/>
    </source>
</evidence>
<keyword evidence="3" id="KW-1185">Reference proteome</keyword>
<dbReference type="InterPro" id="IPR051396">
    <property type="entry name" value="Bact_Antivir_Def_Nuclease"/>
</dbReference>
<dbReference type="PANTHER" id="PTHR43581:SF2">
    <property type="entry name" value="EXCINUCLEASE ATPASE SUBUNIT"/>
    <property type="match status" value="1"/>
</dbReference>
<feature type="domain" description="ATPase AAA-type core" evidence="1">
    <location>
        <begin position="572"/>
        <end position="654"/>
    </location>
</feature>
<dbReference type="RefSeq" id="WP_024686542.1">
    <property type="nucleotide sequence ID" value="NZ_CP047265.1"/>
</dbReference>
<evidence type="ECO:0000313" key="3">
    <source>
        <dbReference type="Proteomes" id="UP000464644"/>
    </source>
</evidence>
<dbReference type="PANTHER" id="PTHR43581">
    <property type="entry name" value="ATP/GTP PHOSPHATASE"/>
    <property type="match status" value="1"/>
</dbReference>
<dbReference type="Gene3D" id="3.40.50.300">
    <property type="entry name" value="P-loop containing nucleotide triphosphate hydrolases"/>
    <property type="match status" value="1"/>
</dbReference>
<evidence type="ECO:0000259" key="1">
    <source>
        <dbReference type="Pfam" id="PF13304"/>
    </source>
</evidence>
<name>A0ABX6HE79_9PSED</name>